<evidence type="ECO:0000313" key="3">
    <source>
        <dbReference type="Proteomes" id="UP001221898"/>
    </source>
</evidence>
<proteinExistence type="predicted"/>
<gene>
    <name evidence="2" type="ORF">AAFF_G00426700</name>
</gene>
<protein>
    <submittedName>
        <fullName evidence="2">Uncharacterized protein</fullName>
    </submittedName>
</protein>
<comment type="caution">
    <text evidence="2">The sequence shown here is derived from an EMBL/GenBank/DDBJ whole genome shotgun (WGS) entry which is preliminary data.</text>
</comment>
<dbReference type="AlphaFoldDB" id="A0AAD7WIZ5"/>
<feature type="compositionally biased region" description="Low complexity" evidence="1">
    <location>
        <begin position="93"/>
        <end position="118"/>
    </location>
</feature>
<reference evidence="2" key="1">
    <citation type="journal article" date="2023" name="Science">
        <title>Genome structures resolve the early diversification of teleost fishes.</title>
        <authorList>
            <person name="Parey E."/>
            <person name="Louis A."/>
            <person name="Montfort J."/>
            <person name="Bouchez O."/>
            <person name="Roques C."/>
            <person name="Iampietro C."/>
            <person name="Lluch J."/>
            <person name="Castinel A."/>
            <person name="Donnadieu C."/>
            <person name="Desvignes T."/>
            <person name="Floi Bucao C."/>
            <person name="Jouanno E."/>
            <person name="Wen M."/>
            <person name="Mejri S."/>
            <person name="Dirks R."/>
            <person name="Jansen H."/>
            <person name="Henkel C."/>
            <person name="Chen W.J."/>
            <person name="Zahm M."/>
            <person name="Cabau C."/>
            <person name="Klopp C."/>
            <person name="Thompson A.W."/>
            <person name="Robinson-Rechavi M."/>
            <person name="Braasch I."/>
            <person name="Lecointre G."/>
            <person name="Bobe J."/>
            <person name="Postlethwait J.H."/>
            <person name="Berthelot C."/>
            <person name="Roest Crollius H."/>
            <person name="Guiguen Y."/>
        </authorList>
    </citation>
    <scope>NUCLEOTIDE SEQUENCE</scope>
    <source>
        <strain evidence="2">NC1722</strain>
    </source>
</reference>
<sequence length="148" mass="16484">MKRKTKPQPTHESSVLLRRLIRSVDCCGKRTRSAWFAKRGISLKKVPEGQATWHSPRRRRKTLERVPAHSALRKLRKTEKEEEGLPFQRQLQSALPFPASSAASSPSSPSSPSCLSPIPVSQDAAHATILGEGWHEMEVRTRAGASCH</sequence>
<evidence type="ECO:0000256" key="1">
    <source>
        <dbReference type="SAM" id="MobiDB-lite"/>
    </source>
</evidence>
<dbReference type="EMBL" id="JAINUG010000090">
    <property type="protein sequence ID" value="KAJ8398415.1"/>
    <property type="molecule type" value="Genomic_DNA"/>
</dbReference>
<evidence type="ECO:0000313" key="2">
    <source>
        <dbReference type="EMBL" id="KAJ8398415.1"/>
    </source>
</evidence>
<name>A0AAD7WIZ5_9TELE</name>
<accession>A0AAD7WIZ5</accession>
<keyword evidence="3" id="KW-1185">Reference proteome</keyword>
<feature type="region of interest" description="Disordered" evidence="1">
    <location>
        <begin position="47"/>
        <end position="118"/>
    </location>
</feature>
<dbReference type="Proteomes" id="UP001221898">
    <property type="component" value="Unassembled WGS sequence"/>
</dbReference>
<organism evidence="2 3">
    <name type="scientific">Aldrovandia affinis</name>
    <dbReference type="NCBI Taxonomy" id="143900"/>
    <lineage>
        <taxon>Eukaryota</taxon>
        <taxon>Metazoa</taxon>
        <taxon>Chordata</taxon>
        <taxon>Craniata</taxon>
        <taxon>Vertebrata</taxon>
        <taxon>Euteleostomi</taxon>
        <taxon>Actinopterygii</taxon>
        <taxon>Neopterygii</taxon>
        <taxon>Teleostei</taxon>
        <taxon>Notacanthiformes</taxon>
        <taxon>Halosauridae</taxon>
        <taxon>Aldrovandia</taxon>
    </lineage>
</organism>